<gene>
    <name evidence="1" type="ORF">OKJ99_22460</name>
</gene>
<proteinExistence type="predicted"/>
<reference evidence="1 2" key="1">
    <citation type="submission" date="2022-10" db="EMBL/GenBank/DDBJ databases">
        <authorList>
            <person name="Xie J."/>
            <person name="Shen N."/>
        </authorList>
    </citation>
    <scope>NUCLEOTIDE SEQUENCE [LARGE SCALE GENOMIC DNA]</scope>
    <source>
        <strain evidence="1 2">YIM65594</strain>
    </source>
</reference>
<evidence type="ECO:0000313" key="2">
    <source>
        <dbReference type="Proteomes" id="UP001354931"/>
    </source>
</evidence>
<dbReference type="Proteomes" id="UP001354931">
    <property type="component" value="Unassembled WGS sequence"/>
</dbReference>
<name>A0ABU6FBN9_9ACTN</name>
<evidence type="ECO:0000313" key="1">
    <source>
        <dbReference type="EMBL" id="MEB8340261.1"/>
    </source>
</evidence>
<comment type="caution">
    <text evidence="1">The sequence shown here is derived from an EMBL/GenBank/DDBJ whole genome shotgun (WGS) entry which is preliminary data.</text>
</comment>
<organism evidence="1 2">
    <name type="scientific">Streptomyces endophyticus</name>
    <dbReference type="NCBI Taxonomy" id="714166"/>
    <lineage>
        <taxon>Bacteria</taxon>
        <taxon>Bacillati</taxon>
        <taxon>Actinomycetota</taxon>
        <taxon>Actinomycetes</taxon>
        <taxon>Kitasatosporales</taxon>
        <taxon>Streptomycetaceae</taxon>
        <taxon>Streptomyces</taxon>
    </lineage>
</organism>
<keyword evidence="2" id="KW-1185">Reference proteome</keyword>
<sequence length="55" mass="5661">MQPLDLPWSAPAACSVPESPRSAAPSPSCGSGVGALLVARRHIDLCHCASACCRR</sequence>
<dbReference type="RefSeq" id="WP_326019047.1">
    <property type="nucleotide sequence ID" value="NZ_JAOZYC010000130.1"/>
</dbReference>
<dbReference type="EMBL" id="JAOZYC010000130">
    <property type="protein sequence ID" value="MEB8340261.1"/>
    <property type="molecule type" value="Genomic_DNA"/>
</dbReference>
<protein>
    <submittedName>
        <fullName evidence="1">Uncharacterized protein</fullName>
    </submittedName>
</protein>
<accession>A0ABU6FBN9</accession>